<dbReference type="PANTHER" id="PTHR30435:SF2">
    <property type="entry name" value="FLAGELLAR BASAL-BODY ROD PROTEIN FLGC"/>
    <property type="match status" value="1"/>
</dbReference>
<proteinExistence type="inferred from homology"/>
<feature type="domain" description="Flagellar basal body rod protein N-terminal" evidence="7">
    <location>
        <begin position="4"/>
        <end position="32"/>
    </location>
</feature>
<comment type="subcellular location">
    <subcellularLocation>
        <location evidence="1 6">Bacterial flagellum basal body</location>
    </subcellularLocation>
</comment>
<keyword evidence="9" id="KW-0969">Cilium</keyword>
<dbReference type="InterPro" id="IPR010930">
    <property type="entry name" value="Flg_bb/hook_C_dom"/>
</dbReference>
<evidence type="ECO:0000256" key="3">
    <source>
        <dbReference type="ARBA" id="ARBA00017941"/>
    </source>
</evidence>
<accession>A0A845APZ6</accession>
<dbReference type="InterPro" id="IPR006299">
    <property type="entry name" value="FlgC"/>
</dbReference>
<dbReference type="EMBL" id="WTYE01000001">
    <property type="protein sequence ID" value="MXP30566.1"/>
    <property type="molecule type" value="Genomic_DNA"/>
</dbReference>
<dbReference type="Pfam" id="PF00460">
    <property type="entry name" value="Flg_bb_rod"/>
    <property type="match status" value="1"/>
</dbReference>
<dbReference type="Proteomes" id="UP000446786">
    <property type="component" value="Unassembled WGS sequence"/>
</dbReference>
<keyword evidence="4 6" id="KW-0975">Bacterial flagellum</keyword>
<dbReference type="PROSITE" id="PS00588">
    <property type="entry name" value="FLAGELLA_BB_ROD"/>
    <property type="match status" value="1"/>
</dbReference>
<dbReference type="PANTHER" id="PTHR30435">
    <property type="entry name" value="FLAGELLAR PROTEIN"/>
    <property type="match status" value="1"/>
</dbReference>
<evidence type="ECO:0000313" key="9">
    <source>
        <dbReference type="EMBL" id="MXP30566.1"/>
    </source>
</evidence>
<reference evidence="9 11" key="1">
    <citation type="submission" date="2019-12" db="EMBL/GenBank/DDBJ databases">
        <title>Genomic-based taxomic classification of the family Erythrobacteraceae.</title>
        <authorList>
            <person name="Xu L."/>
        </authorList>
    </citation>
    <scope>NUCLEOTIDE SEQUENCE [LARGE SCALE GENOMIC DNA]</scope>
    <source>
        <strain evidence="9 11">JCM 16677</strain>
    </source>
</reference>
<feature type="domain" description="Flagellar basal-body/hook protein C-terminal" evidence="8">
    <location>
        <begin position="98"/>
        <end position="140"/>
    </location>
</feature>
<evidence type="ECO:0000259" key="7">
    <source>
        <dbReference type="Pfam" id="PF00460"/>
    </source>
</evidence>
<dbReference type="Pfam" id="PF06429">
    <property type="entry name" value="Flg_bbr_C"/>
    <property type="match status" value="1"/>
</dbReference>
<evidence type="ECO:0000256" key="2">
    <source>
        <dbReference type="ARBA" id="ARBA00009677"/>
    </source>
</evidence>
<dbReference type="EMBL" id="WTYE01000001">
    <property type="protein sequence ID" value="MXP33326.1"/>
    <property type="molecule type" value="Genomic_DNA"/>
</dbReference>
<evidence type="ECO:0000313" key="10">
    <source>
        <dbReference type="EMBL" id="MXP33326.1"/>
    </source>
</evidence>
<comment type="similarity">
    <text evidence="2">Belongs to the flagella basal body rod proteins family.</text>
</comment>
<dbReference type="InterPro" id="IPR001444">
    <property type="entry name" value="Flag_bb_rod_N"/>
</dbReference>
<comment type="caution">
    <text evidence="9">The sequence shown here is derived from an EMBL/GenBank/DDBJ whole genome shotgun (WGS) entry which is preliminary data.</text>
</comment>
<comment type="subunit">
    <text evidence="5 6">The basal body constitutes a major portion of the flagellar organelle and consists of four rings (L,P,S, and M) mounted on a central rod. The rod consists of about 26 subunits of FlgG in the distal portion, and FlgB, FlgC and FlgF are thought to build up the proximal portion of the rod with about 6 subunits each.</text>
</comment>
<keyword evidence="9" id="KW-0282">Flagellum</keyword>
<organism evidence="9 11">
    <name type="scientific">Parerythrobacter jejuensis</name>
    <dbReference type="NCBI Taxonomy" id="795812"/>
    <lineage>
        <taxon>Bacteria</taxon>
        <taxon>Pseudomonadati</taxon>
        <taxon>Pseudomonadota</taxon>
        <taxon>Alphaproteobacteria</taxon>
        <taxon>Sphingomonadales</taxon>
        <taxon>Erythrobacteraceae</taxon>
        <taxon>Parerythrobacter</taxon>
    </lineage>
</organism>
<evidence type="ECO:0000259" key="8">
    <source>
        <dbReference type="Pfam" id="PF06429"/>
    </source>
</evidence>
<evidence type="ECO:0000256" key="1">
    <source>
        <dbReference type="ARBA" id="ARBA00004117"/>
    </source>
</evidence>
<dbReference type="OrthoDB" id="9813951at2"/>
<dbReference type="AlphaFoldDB" id="A0A845APZ6"/>
<evidence type="ECO:0000256" key="4">
    <source>
        <dbReference type="ARBA" id="ARBA00023143"/>
    </source>
</evidence>
<dbReference type="GO" id="GO:0071978">
    <property type="term" value="P:bacterial-type flagellum-dependent swarming motility"/>
    <property type="evidence" value="ECO:0007669"/>
    <property type="project" value="TreeGrafter"/>
</dbReference>
<dbReference type="GO" id="GO:0030694">
    <property type="term" value="C:bacterial-type flagellum basal body, rod"/>
    <property type="evidence" value="ECO:0007669"/>
    <property type="project" value="UniProtKB-UniRule"/>
</dbReference>
<gene>
    <name evidence="9" type="primary">flgC</name>
    <name evidence="9" type="ORF">GRI94_01880</name>
    <name evidence="10" type="ORF">GRI94_15970</name>
</gene>
<protein>
    <recommendedName>
        <fullName evidence="3 6">Flagellar basal-body rod protein FlgC</fullName>
    </recommendedName>
</protein>
<evidence type="ECO:0000313" key="11">
    <source>
        <dbReference type="Proteomes" id="UP000446786"/>
    </source>
</evidence>
<keyword evidence="11" id="KW-1185">Reference proteome</keyword>
<sequence>MEAMEISRSGLDVEWQRLQVIAANIANMNTTRTADGGAYVAQRLVSGPVEGFQALVQPNASQKGDAPDNGVMVYQIAASNSGTRQVYDPNHPHANDGGYITVPAISQAEEMSLMIKTQRSYEANLVALSAAQQMYSAALQVGRQS</sequence>
<name>A0A845APZ6_9SPHN</name>
<keyword evidence="9" id="KW-0966">Cell projection</keyword>
<evidence type="ECO:0000256" key="6">
    <source>
        <dbReference type="RuleBase" id="RU362062"/>
    </source>
</evidence>
<dbReference type="InterPro" id="IPR019776">
    <property type="entry name" value="Flagellar_basal_body_rod_CS"/>
</dbReference>
<dbReference type="RefSeq" id="WP_160778098.1">
    <property type="nucleotide sequence ID" value="NZ_BAAAZF010000001.1"/>
</dbReference>
<evidence type="ECO:0000256" key="5">
    <source>
        <dbReference type="ARBA" id="ARBA00025933"/>
    </source>
</evidence>
<dbReference type="NCBIfam" id="TIGR01395">
    <property type="entry name" value="FlgC"/>
    <property type="match status" value="1"/>
</dbReference>